<evidence type="ECO:0000313" key="4">
    <source>
        <dbReference type="Proteomes" id="UP001642360"/>
    </source>
</evidence>
<keyword evidence="2" id="KW-0472">Membrane</keyword>
<comment type="caution">
    <text evidence="3">The sequence shown here is derived from an EMBL/GenBank/DDBJ whole genome shotgun (WGS) entry which is preliminary data.</text>
</comment>
<gene>
    <name evidence="3" type="ORF">ILEXP_LOCUS30754</name>
</gene>
<keyword evidence="2" id="KW-0812">Transmembrane</keyword>
<dbReference type="Proteomes" id="UP001642360">
    <property type="component" value="Unassembled WGS sequence"/>
</dbReference>
<evidence type="ECO:0008006" key="5">
    <source>
        <dbReference type="Google" id="ProtNLM"/>
    </source>
</evidence>
<dbReference type="AlphaFoldDB" id="A0ABC8SXK3"/>
<feature type="region of interest" description="Disordered" evidence="1">
    <location>
        <begin position="115"/>
        <end position="147"/>
    </location>
</feature>
<feature type="transmembrane region" description="Helical" evidence="2">
    <location>
        <begin position="59"/>
        <end position="78"/>
    </location>
</feature>
<evidence type="ECO:0000256" key="1">
    <source>
        <dbReference type="SAM" id="MobiDB-lite"/>
    </source>
</evidence>
<dbReference type="PANTHER" id="PTHR37753:SF1">
    <property type="entry name" value="OS01G0940600 PROTEIN"/>
    <property type="match status" value="1"/>
</dbReference>
<accession>A0ABC8SXK3</accession>
<dbReference type="PANTHER" id="PTHR37753">
    <property type="entry name" value="OS01G0940600 PROTEIN"/>
    <property type="match status" value="1"/>
</dbReference>
<keyword evidence="4" id="KW-1185">Reference proteome</keyword>
<proteinExistence type="predicted"/>
<name>A0ABC8SXK3_9AQUA</name>
<reference evidence="3 4" key="1">
    <citation type="submission" date="2024-02" db="EMBL/GenBank/DDBJ databases">
        <authorList>
            <person name="Vignale AGUSTIN F."/>
            <person name="Sosa J E."/>
            <person name="Modenutti C."/>
        </authorList>
    </citation>
    <scope>NUCLEOTIDE SEQUENCE [LARGE SCALE GENOMIC DNA]</scope>
</reference>
<protein>
    <recommendedName>
        <fullName evidence="5">High chlorophyll fluorescence 153</fullName>
    </recommendedName>
</protein>
<evidence type="ECO:0000256" key="2">
    <source>
        <dbReference type="SAM" id="Phobius"/>
    </source>
</evidence>
<sequence>MGSLIVSHSTSVALRRTHKSPPLLYTSNPPSVPFSGQLGCRKTRGLSLVTRAGPSTNSYIFAFVFPLSLLAVTIFTSARVADKLDEKFLEELEVNRAILEAEEYAGDAVISLEEEPALPRSRNRPKREAEPSSERANAIVDNQTQGI</sequence>
<dbReference type="EMBL" id="CAUOFW020003759">
    <property type="protein sequence ID" value="CAK9161928.1"/>
    <property type="molecule type" value="Genomic_DNA"/>
</dbReference>
<evidence type="ECO:0000313" key="3">
    <source>
        <dbReference type="EMBL" id="CAK9161928.1"/>
    </source>
</evidence>
<organism evidence="3 4">
    <name type="scientific">Ilex paraguariensis</name>
    <name type="common">yerba mate</name>
    <dbReference type="NCBI Taxonomy" id="185542"/>
    <lineage>
        <taxon>Eukaryota</taxon>
        <taxon>Viridiplantae</taxon>
        <taxon>Streptophyta</taxon>
        <taxon>Embryophyta</taxon>
        <taxon>Tracheophyta</taxon>
        <taxon>Spermatophyta</taxon>
        <taxon>Magnoliopsida</taxon>
        <taxon>eudicotyledons</taxon>
        <taxon>Gunneridae</taxon>
        <taxon>Pentapetalae</taxon>
        <taxon>asterids</taxon>
        <taxon>campanulids</taxon>
        <taxon>Aquifoliales</taxon>
        <taxon>Aquifoliaceae</taxon>
        <taxon>Ilex</taxon>
    </lineage>
</organism>
<keyword evidence="2" id="KW-1133">Transmembrane helix</keyword>